<evidence type="ECO:0000313" key="1">
    <source>
        <dbReference type="EMBL" id="PKG22452.1"/>
    </source>
</evidence>
<dbReference type="AlphaFoldDB" id="A0A2N0YYX0"/>
<comment type="caution">
    <text evidence="1">The sequence shown here is derived from an EMBL/GenBank/DDBJ whole genome shotgun (WGS) entry which is preliminary data.</text>
</comment>
<gene>
    <name evidence="1" type="ORF">CWS01_16870</name>
</gene>
<reference evidence="1 2" key="1">
    <citation type="journal article" date="2003" name="Int. J. Syst. Evol. Microbiol.">
        <title>Bacillus nealsonii sp. nov., isolated from a spacecraft-assembly facility, whose spores are gamma-radiation resistant.</title>
        <authorList>
            <person name="Venkateswaran K."/>
            <person name="Kempf M."/>
            <person name="Chen F."/>
            <person name="Satomi M."/>
            <person name="Nicholson W."/>
            <person name="Kern R."/>
        </authorList>
    </citation>
    <scope>NUCLEOTIDE SEQUENCE [LARGE SCALE GENOMIC DNA]</scope>
    <source>
        <strain evidence="1 2">FO-92</strain>
    </source>
</reference>
<sequence>MNLYQKKVNQYPDTETCLICEKQKALGIHLYHSFICLDCEMDIINTKTNDQKYQFYVRRLKQVQISEKRRQA</sequence>
<protein>
    <submittedName>
        <fullName evidence="1">Uncharacterized protein</fullName>
    </submittedName>
</protein>
<accession>A0A2N0YYX0</accession>
<dbReference type="RefSeq" id="WP_101178350.1">
    <property type="nucleotide sequence ID" value="NZ_PISE01000041.1"/>
</dbReference>
<name>A0A2N0YYX0_9BACI</name>
<dbReference type="Pfam" id="PF10764">
    <property type="entry name" value="Gin"/>
    <property type="match status" value="1"/>
</dbReference>
<dbReference type="OrthoDB" id="2886653at2"/>
<keyword evidence="2" id="KW-1185">Reference proteome</keyword>
<organism evidence="1 2">
    <name type="scientific">Niallia nealsonii</name>
    <dbReference type="NCBI Taxonomy" id="115979"/>
    <lineage>
        <taxon>Bacteria</taxon>
        <taxon>Bacillati</taxon>
        <taxon>Bacillota</taxon>
        <taxon>Bacilli</taxon>
        <taxon>Bacillales</taxon>
        <taxon>Bacillaceae</taxon>
        <taxon>Niallia</taxon>
    </lineage>
</organism>
<proteinExistence type="predicted"/>
<evidence type="ECO:0000313" key="2">
    <source>
        <dbReference type="Proteomes" id="UP000233375"/>
    </source>
</evidence>
<dbReference type="EMBL" id="PISE01000041">
    <property type="protein sequence ID" value="PKG22452.1"/>
    <property type="molecule type" value="Genomic_DNA"/>
</dbReference>
<dbReference type="Proteomes" id="UP000233375">
    <property type="component" value="Unassembled WGS sequence"/>
</dbReference>
<dbReference type="InterPro" id="IPR019700">
    <property type="entry name" value="Sigma-G_inhibitor_Gin"/>
</dbReference>